<proteinExistence type="predicted"/>
<evidence type="ECO:0000313" key="2">
    <source>
        <dbReference type="Proteomes" id="UP001313282"/>
    </source>
</evidence>
<reference evidence="1 2" key="1">
    <citation type="submission" date="2019-10" db="EMBL/GenBank/DDBJ databases">
        <authorList>
            <person name="Palmer J.M."/>
        </authorList>
    </citation>
    <scope>NUCLEOTIDE SEQUENCE [LARGE SCALE GENOMIC DNA]</scope>
    <source>
        <strain evidence="1 2">TWF718</strain>
    </source>
</reference>
<keyword evidence="2" id="KW-1185">Reference proteome</keyword>
<dbReference type="AlphaFoldDB" id="A0AAN8NYT4"/>
<gene>
    <name evidence="1" type="ORF">TWF718_003775</name>
</gene>
<protein>
    <submittedName>
        <fullName evidence="1">Uncharacterized protein</fullName>
    </submittedName>
</protein>
<organism evidence="1 2">
    <name type="scientific">Orbilia javanica</name>
    <dbReference type="NCBI Taxonomy" id="47235"/>
    <lineage>
        <taxon>Eukaryota</taxon>
        <taxon>Fungi</taxon>
        <taxon>Dikarya</taxon>
        <taxon>Ascomycota</taxon>
        <taxon>Pezizomycotina</taxon>
        <taxon>Orbiliomycetes</taxon>
        <taxon>Orbiliales</taxon>
        <taxon>Orbiliaceae</taxon>
        <taxon>Orbilia</taxon>
    </lineage>
</organism>
<dbReference type="Proteomes" id="UP001313282">
    <property type="component" value="Unassembled WGS sequence"/>
</dbReference>
<name>A0AAN8NYT4_9PEZI</name>
<dbReference type="EMBL" id="JAVHNR010000002">
    <property type="protein sequence ID" value="KAK6350586.1"/>
    <property type="molecule type" value="Genomic_DNA"/>
</dbReference>
<accession>A0AAN8NYT4</accession>
<sequence>MMVLSVKSLVATGFLVLVPISVKYAFHSPADILNLTTAQVPISTNSEHHIYSSLEKRDLETSKDPPLSRTIEVSKRCSPIQSNKISDGLDEVSALLSGFPKSLQELKYERAVGDYLGHSWKTSGFAQRIIGMLIRFARFVYTLGWHWEMRYELTRKVRHVQAHRRIS</sequence>
<comment type="caution">
    <text evidence="1">The sequence shown here is derived from an EMBL/GenBank/DDBJ whole genome shotgun (WGS) entry which is preliminary data.</text>
</comment>
<evidence type="ECO:0000313" key="1">
    <source>
        <dbReference type="EMBL" id="KAK6350586.1"/>
    </source>
</evidence>